<evidence type="ECO:0000313" key="3">
    <source>
        <dbReference type="Proteomes" id="UP000320085"/>
    </source>
</evidence>
<evidence type="ECO:0000256" key="1">
    <source>
        <dbReference type="SAM" id="MobiDB-lite"/>
    </source>
</evidence>
<accession>A0A543PY15</accession>
<comment type="caution">
    <text evidence="2">The sequence shown here is derived from an EMBL/GenBank/DDBJ whole genome shotgun (WGS) entry which is preliminary data.</text>
</comment>
<dbReference type="EMBL" id="VFQF01000001">
    <property type="protein sequence ID" value="TQN48931.1"/>
    <property type="molecule type" value="Genomic_DNA"/>
</dbReference>
<protein>
    <submittedName>
        <fullName evidence="2">Uncharacterized protein</fullName>
    </submittedName>
</protein>
<sequence length="87" mass="8754">MRAAHDDGVTGGVVVALGVAVVAVVVPALEGAAVEVVTVAEVVVAEGEPLARPSVVLPVEHAATSDVRRRATGRTARDGIRLGIARP</sequence>
<reference evidence="2 3" key="1">
    <citation type="submission" date="2019-06" db="EMBL/GenBank/DDBJ databases">
        <title>Sequencing the genomes of 1000 actinobacteria strains.</title>
        <authorList>
            <person name="Klenk H.-P."/>
        </authorList>
    </citation>
    <scope>NUCLEOTIDE SEQUENCE [LARGE SCALE GENOMIC DNA]</scope>
    <source>
        <strain evidence="2 3">DSM 21776</strain>
    </source>
</reference>
<dbReference type="Proteomes" id="UP000320085">
    <property type="component" value="Unassembled WGS sequence"/>
</dbReference>
<dbReference type="AlphaFoldDB" id="A0A543PY15"/>
<feature type="region of interest" description="Disordered" evidence="1">
    <location>
        <begin position="67"/>
        <end position="87"/>
    </location>
</feature>
<gene>
    <name evidence="2" type="ORF">FHX52_2086</name>
</gene>
<evidence type="ECO:0000313" key="2">
    <source>
        <dbReference type="EMBL" id="TQN48931.1"/>
    </source>
</evidence>
<organism evidence="2 3">
    <name type="scientific">Humibacillus xanthopallidus</name>
    <dbReference type="NCBI Taxonomy" id="412689"/>
    <lineage>
        <taxon>Bacteria</taxon>
        <taxon>Bacillati</taxon>
        <taxon>Actinomycetota</taxon>
        <taxon>Actinomycetes</taxon>
        <taxon>Micrococcales</taxon>
        <taxon>Intrasporangiaceae</taxon>
        <taxon>Humibacillus</taxon>
    </lineage>
</organism>
<name>A0A543PY15_9MICO</name>
<proteinExistence type="predicted"/>